<dbReference type="EMBL" id="QOQD01000019">
    <property type="protein sequence ID" value="RCL71859.1"/>
    <property type="molecule type" value="Genomic_DNA"/>
</dbReference>
<dbReference type="Proteomes" id="UP000253570">
    <property type="component" value="Unassembled WGS sequence"/>
</dbReference>
<dbReference type="Gene3D" id="2.30.30.40">
    <property type="entry name" value="SH3 Domains"/>
    <property type="match status" value="1"/>
</dbReference>
<name>A0A368DJ40_9PROT</name>
<keyword evidence="1" id="KW-0436">Ligase</keyword>
<accession>A0A368DJ40</accession>
<dbReference type="AlphaFoldDB" id="A0A368DJ40"/>
<evidence type="ECO:0000313" key="1">
    <source>
        <dbReference type="EMBL" id="RCL71859.1"/>
    </source>
</evidence>
<evidence type="ECO:0000313" key="2">
    <source>
        <dbReference type="Proteomes" id="UP000253570"/>
    </source>
</evidence>
<protein>
    <submittedName>
        <fullName evidence="1">Aspartyl-trna synthetase</fullName>
    </submittedName>
</protein>
<organism evidence="1 2">
    <name type="scientific">PS1 clade bacterium</name>
    <dbReference type="NCBI Taxonomy" id="2175152"/>
    <lineage>
        <taxon>Bacteria</taxon>
        <taxon>Pseudomonadati</taxon>
        <taxon>Pseudomonadota</taxon>
        <taxon>Alphaproteobacteria</taxon>
        <taxon>PS1 clade</taxon>
    </lineage>
</organism>
<dbReference type="GO" id="GO:0004812">
    <property type="term" value="F:aminoacyl-tRNA ligase activity"/>
    <property type="evidence" value="ECO:0007669"/>
    <property type="project" value="UniProtKB-KW"/>
</dbReference>
<comment type="caution">
    <text evidence="1">The sequence shown here is derived from an EMBL/GenBank/DDBJ whole genome shotgun (WGS) entry which is preliminary data.</text>
</comment>
<reference evidence="1 2" key="1">
    <citation type="journal article" date="2018" name="Microbiome">
        <title>Fine metagenomic profile of the Mediterranean stratified and mixed water columns revealed by assembly and recruitment.</title>
        <authorList>
            <person name="Haro-Moreno J.M."/>
            <person name="Lopez-Perez M."/>
            <person name="De La Torre J.R."/>
            <person name="Picazo A."/>
            <person name="Camacho A."/>
            <person name="Rodriguez-Valera F."/>
        </authorList>
    </citation>
    <scope>NUCLEOTIDE SEQUENCE [LARGE SCALE GENOMIC DNA]</scope>
    <source>
        <strain evidence="1">MED-G57</strain>
    </source>
</reference>
<keyword evidence="1" id="KW-0030">Aminoacyl-tRNA synthetase</keyword>
<proteinExistence type="predicted"/>
<dbReference type="InterPro" id="IPR010466">
    <property type="entry name" value="DUF1058"/>
</dbReference>
<gene>
    <name evidence="1" type="ORF">DBW71_06110</name>
</gene>
<sequence length="193" mass="22587">MNRLIKNKRLLFTAFGIFFILFISYRIFINIFQEYEDLSQSTTINVLSDETYKFKSLKSNKTNVRQGPSLGHDILWTYQKRNLPVEVLEDIQGWSRIRDYEAKTGWIKNTLISSNRTAIVTPWHIPDKNSHFSEIYQNNDKKQLEMRLQSGVIIKIIECDGALCKLEVSNREGWINQDLIFGVYQGEIISKSD</sequence>
<dbReference type="Pfam" id="PF06347">
    <property type="entry name" value="SH3_4"/>
    <property type="match status" value="1"/>
</dbReference>